<organism evidence="1 3">
    <name type="scientific">Moraxella bovis</name>
    <dbReference type="NCBI Taxonomy" id="476"/>
    <lineage>
        <taxon>Bacteria</taxon>
        <taxon>Pseudomonadati</taxon>
        <taxon>Pseudomonadota</taxon>
        <taxon>Gammaproteobacteria</taxon>
        <taxon>Moraxellales</taxon>
        <taxon>Moraxellaceae</taxon>
        <taxon>Moraxella</taxon>
    </lineage>
</organism>
<evidence type="ECO:0000313" key="4">
    <source>
        <dbReference type="Proteomes" id="UP001163632"/>
    </source>
</evidence>
<dbReference type="EMBL" id="UGPZ01000002">
    <property type="protein sequence ID" value="STY90758.1"/>
    <property type="molecule type" value="Genomic_DNA"/>
</dbReference>
<reference evidence="1 3" key="1">
    <citation type="submission" date="2018-06" db="EMBL/GenBank/DDBJ databases">
        <authorList>
            <consortium name="Pathogen Informatics"/>
            <person name="Doyle S."/>
        </authorList>
    </citation>
    <scope>NUCLEOTIDE SEQUENCE [LARGE SCALE GENOMIC DNA]</scope>
    <source>
        <strain evidence="1 3">NCTC9426</strain>
    </source>
</reference>
<dbReference type="InterPro" id="IPR023214">
    <property type="entry name" value="HAD_sf"/>
</dbReference>
<protein>
    <submittedName>
        <fullName evidence="2">Cof-type HAD-IIB family hydrolase</fullName>
    </submittedName>
    <submittedName>
        <fullName evidence="1">Phosphoglycolate phosphatase</fullName>
    </submittedName>
</protein>
<keyword evidence="4" id="KW-1185">Reference proteome</keyword>
<evidence type="ECO:0000313" key="3">
    <source>
        <dbReference type="Proteomes" id="UP000254133"/>
    </source>
</evidence>
<evidence type="ECO:0000313" key="1">
    <source>
        <dbReference type="EMBL" id="STY90758.1"/>
    </source>
</evidence>
<keyword evidence="2" id="KW-0378">Hydrolase</keyword>
<dbReference type="SUPFAM" id="SSF56784">
    <property type="entry name" value="HAD-like"/>
    <property type="match status" value="1"/>
</dbReference>
<dbReference type="EMBL" id="CP087830">
    <property type="protein sequence ID" value="UZA03127.1"/>
    <property type="molecule type" value="Genomic_DNA"/>
</dbReference>
<proteinExistence type="predicted"/>
<dbReference type="GO" id="GO:0016791">
    <property type="term" value="F:phosphatase activity"/>
    <property type="evidence" value="ECO:0007669"/>
    <property type="project" value="TreeGrafter"/>
</dbReference>
<gene>
    <name evidence="2" type="ORF">LP092_14550</name>
    <name evidence="1" type="ORF">NCTC9426_00787</name>
</gene>
<name>A0A378PQC8_MORBO</name>
<dbReference type="PANTHER" id="PTHR10000">
    <property type="entry name" value="PHOSPHOSERINE PHOSPHATASE"/>
    <property type="match status" value="1"/>
</dbReference>
<sequence>MKEDFYVLLDIDGCITDGKNQPIDVFSCYKLQQYIKQNQLNVLLCTGRSATYVEAICQLLHINHWCICENGCYLYHPITDEILINPTISLESLNYLKDLEILLNHQKHQENFNIELGKEMCISLNPINESIASLYQRIRQKLDLTWIDITHSATAVDITPKNINKGDGYDFWYHQVNQKGIQTIGIGDSKGDIPFLNKSNIIACPNNASQEVKGLANIIAKAGGAVGVLEILETVFGDSV</sequence>
<reference evidence="2" key="2">
    <citation type="journal article" date="2022" name="BMC Microbiol.">
        <title>Whole genome sequencing of Moraxella bovis strains from North America reveals two genotypes with different genetic determinants.</title>
        <authorList>
            <person name="Wynn E.L."/>
            <person name="Hille M.M."/>
            <person name="Loy J.D."/>
            <person name="Schuller G."/>
            <person name="Kuhn K.L."/>
            <person name="Dickey A.M."/>
            <person name="Bono J.L."/>
            <person name="Clawson M.L."/>
        </authorList>
    </citation>
    <scope>NUCLEOTIDE SEQUENCE</scope>
    <source>
        <strain evidence="2">SAM102599</strain>
    </source>
</reference>
<dbReference type="PANTHER" id="PTHR10000:SF8">
    <property type="entry name" value="HAD SUPERFAMILY HYDROLASE-LIKE, TYPE 3"/>
    <property type="match status" value="1"/>
</dbReference>
<dbReference type="GO" id="GO:0000287">
    <property type="term" value="F:magnesium ion binding"/>
    <property type="evidence" value="ECO:0007669"/>
    <property type="project" value="TreeGrafter"/>
</dbReference>
<dbReference type="Gene3D" id="3.40.50.1000">
    <property type="entry name" value="HAD superfamily/HAD-like"/>
    <property type="match status" value="1"/>
</dbReference>
<dbReference type="Pfam" id="PF08282">
    <property type="entry name" value="Hydrolase_3"/>
    <property type="match status" value="2"/>
</dbReference>
<dbReference type="GO" id="GO:0005829">
    <property type="term" value="C:cytosol"/>
    <property type="evidence" value="ECO:0007669"/>
    <property type="project" value="TreeGrafter"/>
</dbReference>
<dbReference type="Proteomes" id="UP000254133">
    <property type="component" value="Unassembled WGS sequence"/>
</dbReference>
<dbReference type="InterPro" id="IPR036412">
    <property type="entry name" value="HAD-like_sf"/>
</dbReference>
<dbReference type="RefSeq" id="WP_115368898.1">
    <property type="nucleotide sequence ID" value="NZ_CP087830.1"/>
</dbReference>
<accession>A0A378PQC8</accession>
<evidence type="ECO:0000313" key="2">
    <source>
        <dbReference type="EMBL" id="UZA03127.1"/>
    </source>
</evidence>
<dbReference type="AlphaFoldDB" id="A0A378PQC8"/>
<dbReference type="Gene3D" id="3.90.1070.10">
    <property type="match status" value="1"/>
</dbReference>
<dbReference type="Proteomes" id="UP001163632">
    <property type="component" value="Chromosome"/>
</dbReference>